<evidence type="ECO:0000259" key="5">
    <source>
        <dbReference type="Pfam" id="PF00389"/>
    </source>
</evidence>
<dbReference type="PROSITE" id="PS00671">
    <property type="entry name" value="D_2_HYDROXYACID_DH_3"/>
    <property type="match status" value="1"/>
</dbReference>
<evidence type="ECO:0000256" key="3">
    <source>
        <dbReference type="ARBA" id="ARBA00023027"/>
    </source>
</evidence>
<keyword evidence="8" id="KW-1185">Reference proteome</keyword>
<protein>
    <submittedName>
        <fullName evidence="7">Glycerate dehydrogenase</fullName>
    </submittedName>
</protein>
<dbReference type="PROSITE" id="PS00065">
    <property type="entry name" value="D_2_HYDROXYACID_DH_1"/>
    <property type="match status" value="1"/>
</dbReference>
<dbReference type="EMBL" id="FSRA01000001">
    <property type="protein sequence ID" value="SIO11327.1"/>
    <property type="molecule type" value="Genomic_DNA"/>
</dbReference>
<dbReference type="InterPro" id="IPR029752">
    <property type="entry name" value="D-isomer_DH_CS1"/>
</dbReference>
<sequence length="318" mass="34222">MNIVVLDGYALNPGDLSWDPLHALGNVTVYDRSLPEQVAERASQADIILTNKAIVDGDTIRRLTRLRYIGVMATGYNVVDIKAAQAQGIIVANVPAYGSASVAQLTFALILELCLGVGVHADSVRKGEWAQSKDFSYWKMPLMELQGKTIAIIGFGQIGRTVATIALAFGMEVIVSHKHPERDKMAGVTFKDQATCFREADIVSLHCPLNAENRGFVNADLLATMKPSAFLINTSRGPLINEPDLAAALNNGVIAGAGLDVLSTEPPAADHPLFPARNCLITPHIAWATLDARKRLMNKTVENVQAFLQGNAQNIVTG</sequence>
<evidence type="ECO:0000256" key="1">
    <source>
        <dbReference type="ARBA" id="ARBA00005854"/>
    </source>
</evidence>
<dbReference type="AlphaFoldDB" id="A0A1N6GV50"/>
<comment type="similarity">
    <text evidence="1 4">Belongs to the D-isomer specific 2-hydroxyacid dehydrogenase family.</text>
</comment>
<proteinExistence type="inferred from homology"/>
<dbReference type="Pfam" id="PF02826">
    <property type="entry name" value="2-Hacid_dh_C"/>
    <property type="match status" value="1"/>
</dbReference>
<accession>A0A1N6GV50</accession>
<dbReference type="InterPro" id="IPR029753">
    <property type="entry name" value="D-isomer_DH_CS"/>
</dbReference>
<keyword evidence="2 4" id="KW-0560">Oxidoreductase</keyword>
<dbReference type="PANTHER" id="PTHR43761">
    <property type="entry name" value="D-ISOMER SPECIFIC 2-HYDROXYACID DEHYDROGENASE FAMILY PROTEIN (AFU_ORTHOLOGUE AFUA_1G13630)"/>
    <property type="match status" value="1"/>
</dbReference>
<dbReference type="GO" id="GO:0051287">
    <property type="term" value="F:NAD binding"/>
    <property type="evidence" value="ECO:0007669"/>
    <property type="project" value="InterPro"/>
</dbReference>
<evidence type="ECO:0000256" key="4">
    <source>
        <dbReference type="RuleBase" id="RU003719"/>
    </source>
</evidence>
<dbReference type="Gene3D" id="3.40.50.720">
    <property type="entry name" value="NAD(P)-binding Rossmann-like Domain"/>
    <property type="match status" value="2"/>
</dbReference>
<dbReference type="InterPro" id="IPR050418">
    <property type="entry name" value="D-iso_2-hydroxyacid_DH_PdxB"/>
</dbReference>
<organism evidence="7 8">
    <name type="scientific">Chitinophaga niabensis</name>
    <dbReference type="NCBI Taxonomy" id="536979"/>
    <lineage>
        <taxon>Bacteria</taxon>
        <taxon>Pseudomonadati</taxon>
        <taxon>Bacteroidota</taxon>
        <taxon>Chitinophagia</taxon>
        <taxon>Chitinophagales</taxon>
        <taxon>Chitinophagaceae</taxon>
        <taxon>Chitinophaga</taxon>
    </lineage>
</organism>
<dbReference type="InterPro" id="IPR036291">
    <property type="entry name" value="NAD(P)-bd_dom_sf"/>
</dbReference>
<evidence type="ECO:0000313" key="8">
    <source>
        <dbReference type="Proteomes" id="UP000185003"/>
    </source>
</evidence>
<dbReference type="GO" id="GO:0016616">
    <property type="term" value="F:oxidoreductase activity, acting on the CH-OH group of donors, NAD or NADP as acceptor"/>
    <property type="evidence" value="ECO:0007669"/>
    <property type="project" value="InterPro"/>
</dbReference>
<gene>
    <name evidence="7" type="ORF">SAMN04488055_2991</name>
</gene>
<feature type="domain" description="D-isomer specific 2-hydroxyacid dehydrogenase catalytic" evidence="5">
    <location>
        <begin position="18"/>
        <end position="315"/>
    </location>
</feature>
<evidence type="ECO:0000256" key="2">
    <source>
        <dbReference type="ARBA" id="ARBA00023002"/>
    </source>
</evidence>
<dbReference type="STRING" id="536979.SAMN04488055_2991"/>
<dbReference type="RefSeq" id="WP_074239995.1">
    <property type="nucleotide sequence ID" value="NZ_FSRA01000001.1"/>
</dbReference>
<dbReference type="SUPFAM" id="SSF51735">
    <property type="entry name" value="NAD(P)-binding Rossmann-fold domains"/>
    <property type="match status" value="1"/>
</dbReference>
<dbReference type="PANTHER" id="PTHR43761:SF1">
    <property type="entry name" value="D-ISOMER SPECIFIC 2-HYDROXYACID DEHYDROGENASE CATALYTIC DOMAIN-CONTAINING PROTEIN-RELATED"/>
    <property type="match status" value="1"/>
</dbReference>
<reference evidence="8" key="1">
    <citation type="submission" date="2016-11" db="EMBL/GenBank/DDBJ databases">
        <authorList>
            <person name="Varghese N."/>
            <person name="Submissions S."/>
        </authorList>
    </citation>
    <scope>NUCLEOTIDE SEQUENCE [LARGE SCALE GENOMIC DNA]</scope>
    <source>
        <strain evidence="8">DSM 24787</strain>
    </source>
</reference>
<dbReference type="FunFam" id="3.40.50.720:FF:000203">
    <property type="entry name" value="D-3-phosphoglycerate dehydrogenase (SerA)"/>
    <property type="match status" value="1"/>
</dbReference>
<dbReference type="Pfam" id="PF00389">
    <property type="entry name" value="2-Hacid_dh"/>
    <property type="match status" value="1"/>
</dbReference>
<dbReference type="InterPro" id="IPR006139">
    <property type="entry name" value="D-isomer_2_OHA_DH_cat_dom"/>
</dbReference>
<evidence type="ECO:0000313" key="7">
    <source>
        <dbReference type="EMBL" id="SIO11327.1"/>
    </source>
</evidence>
<dbReference type="InterPro" id="IPR006140">
    <property type="entry name" value="D-isomer_DH_NAD-bd"/>
</dbReference>
<feature type="domain" description="D-isomer specific 2-hydroxyacid dehydrogenase NAD-binding" evidence="6">
    <location>
        <begin position="107"/>
        <end position="286"/>
    </location>
</feature>
<name>A0A1N6GV50_9BACT</name>
<dbReference type="OrthoDB" id="1522997at2"/>
<dbReference type="CDD" id="cd12162">
    <property type="entry name" value="2-Hacid_dh_4"/>
    <property type="match status" value="1"/>
</dbReference>
<evidence type="ECO:0000259" key="6">
    <source>
        <dbReference type="Pfam" id="PF02826"/>
    </source>
</evidence>
<dbReference type="SUPFAM" id="SSF52283">
    <property type="entry name" value="Formate/glycerate dehydrogenase catalytic domain-like"/>
    <property type="match status" value="1"/>
</dbReference>
<dbReference type="Proteomes" id="UP000185003">
    <property type="component" value="Unassembled WGS sequence"/>
</dbReference>
<keyword evidence="3" id="KW-0520">NAD</keyword>